<feature type="domain" description="Amidase" evidence="1">
    <location>
        <begin position="19"/>
        <end position="447"/>
    </location>
</feature>
<gene>
    <name evidence="2" type="ORF">S01H1_09235</name>
</gene>
<dbReference type="InterPro" id="IPR000120">
    <property type="entry name" value="Amidase"/>
</dbReference>
<accession>X0T5E8</accession>
<evidence type="ECO:0000259" key="1">
    <source>
        <dbReference type="Pfam" id="PF01425"/>
    </source>
</evidence>
<organism evidence="2">
    <name type="scientific">marine sediment metagenome</name>
    <dbReference type="NCBI Taxonomy" id="412755"/>
    <lineage>
        <taxon>unclassified sequences</taxon>
        <taxon>metagenomes</taxon>
        <taxon>ecological metagenomes</taxon>
    </lineage>
</organism>
<dbReference type="Gene3D" id="3.90.1300.10">
    <property type="entry name" value="Amidase signature (AS) domain"/>
    <property type="match status" value="1"/>
</dbReference>
<dbReference type="PANTHER" id="PTHR11895">
    <property type="entry name" value="TRANSAMIDASE"/>
    <property type="match status" value="1"/>
</dbReference>
<feature type="non-terminal residue" evidence="2">
    <location>
        <position position="451"/>
    </location>
</feature>
<dbReference type="Pfam" id="PF01425">
    <property type="entry name" value="Amidase"/>
    <property type="match status" value="1"/>
</dbReference>
<protein>
    <recommendedName>
        <fullName evidence="1">Amidase domain-containing protein</fullName>
    </recommendedName>
</protein>
<proteinExistence type="predicted"/>
<dbReference type="InterPro" id="IPR020556">
    <property type="entry name" value="Amidase_CS"/>
</dbReference>
<dbReference type="SUPFAM" id="SSF75304">
    <property type="entry name" value="Amidase signature (AS) enzymes"/>
    <property type="match status" value="1"/>
</dbReference>
<sequence length="451" mass="48477">TPAVELREMLRKKAISPVELIKAFLERIERVNPAINAYCTLVPDMALEAARKAESAIMQGKEGGLLAGIPVSIKDVTPTAGIRTTYGSKLYENFMPAEDELLVERVKKEGGIILGKTNTPEFAAGASTFNQVFGITRNPWNTAYTVGGSSGGAAASVAAGIGPLAQGSDLGGSLRVPASFCGVIGLRPSPGRIPHYPNLLHWDDLSVQGPIARTVSDTALFLDAMSGPDGRSPVSLPGEATSFLQAAQNPEARNLKIAWSDNLNLMPVDPAVLKEARKAIDVFRGLGGEVTEDCPDFSGAKEAALTLRGVRFVAVYGEQYQNDPEFRRWVNPLVTGNIEQGLKLSVQEIAWAHRQRSEIWTKAKNFFDRYDLLLTPTAPIPPFIAEIKFPTEIAGKPMEHYLDWAMLTYAITMTGHPAISVPCGGTEKGLPIGVQIVGRHHGETALLKAAA</sequence>
<name>X0T5E8_9ZZZZ</name>
<dbReference type="EMBL" id="BARS01004719">
    <property type="protein sequence ID" value="GAF82541.1"/>
    <property type="molecule type" value="Genomic_DNA"/>
</dbReference>
<evidence type="ECO:0000313" key="2">
    <source>
        <dbReference type="EMBL" id="GAF82541.1"/>
    </source>
</evidence>
<dbReference type="InterPro" id="IPR036928">
    <property type="entry name" value="AS_sf"/>
</dbReference>
<dbReference type="GO" id="GO:0003824">
    <property type="term" value="F:catalytic activity"/>
    <property type="evidence" value="ECO:0007669"/>
    <property type="project" value="InterPro"/>
</dbReference>
<comment type="caution">
    <text evidence="2">The sequence shown here is derived from an EMBL/GenBank/DDBJ whole genome shotgun (WGS) entry which is preliminary data.</text>
</comment>
<dbReference type="PROSITE" id="PS00571">
    <property type="entry name" value="AMIDASES"/>
    <property type="match status" value="1"/>
</dbReference>
<feature type="non-terminal residue" evidence="2">
    <location>
        <position position="1"/>
    </location>
</feature>
<dbReference type="PANTHER" id="PTHR11895:SF76">
    <property type="entry name" value="INDOLEACETAMIDE HYDROLASE"/>
    <property type="match status" value="1"/>
</dbReference>
<dbReference type="AlphaFoldDB" id="X0T5E8"/>
<reference evidence="2" key="1">
    <citation type="journal article" date="2014" name="Front. Microbiol.">
        <title>High frequency of phylogenetically diverse reductive dehalogenase-homologous genes in deep subseafloor sedimentary metagenomes.</title>
        <authorList>
            <person name="Kawai M."/>
            <person name="Futagami T."/>
            <person name="Toyoda A."/>
            <person name="Takaki Y."/>
            <person name="Nishi S."/>
            <person name="Hori S."/>
            <person name="Arai W."/>
            <person name="Tsubouchi T."/>
            <person name="Morono Y."/>
            <person name="Uchiyama I."/>
            <person name="Ito T."/>
            <person name="Fujiyama A."/>
            <person name="Inagaki F."/>
            <person name="Takami H."/>
        </authorList>
    </citation>
    <scope>NUCLEOTIDE SEQUENCE</scope>
    <source>
        <strain evidence="2">Expedition CK06-06</strain>
    </source>
</reference>
<dbReference type="InterPro" id="IPR023631">
    <property type="entry name" value="Amidase_dom"/>
</dbReference>